<keyword evidence="10" id="KW-1185">Reference proteome</keyword>
<evidence type="ECO:0000256" key="7">
    <source>
        <dbReference type="ARBA" id="ARBA00031484"/>
    </source>
</evidence>
<comment type="similarity">
    <text evidence="2">Belongs to the PpiC/parvulin rotamase family.</text>
</comment>
<dbReference type="RefSeq" id="WP_188819652.1">
    <property type="nucleotide sequence ID" value="NZ_BMLK01000008.1"/>
</dbReference>
<dbReference type="Pfam" id="PF13145">
    <property type="entry name" value="Rotamase_2"/>
    <property type="match status" value="1"/>
</dbReference>
<proteinExistence type="inferred from homology"/>
<protein>
    <recommendedName>
        <fullName evidence="4">Parvulin-like PPIase</fullName>
        <ecNumber evidence="3">5.2.1.8</ecNumber>
    </recommendedName>
    <alternativeName>
        <fullName evidence="6">Peptidyl-prolyl cis-trans isomerase plp</fullName>
    </alternativeName>
    <alternativeName>
        <fullName evidence="7">Rotamase plp</fullName>
    </alternativeName>
</protein>
<accession>A0ABQ2JLP7</accession>
<keyword evidence="5" id="KW-0413">Isomerase</keyword>
<dbReference type="Gene3D" id="3.10.50.40">
    <property type="match status" value="1"/>
</dbReference>
<evidence type="ECO:0000256" key="5">
    <source>
        <dbReference type="ARBA" id="ARBA00023110"/>
    </source>
</evidence>
<dbReference type="PANTHER" id="PTHR47245:SF2">
    <property type="entry name" value="PEPTIDYL-PROLYL CIS-TRANS ISOMERASE HP_0175-RELATED"/>
    <property type="match status" value="1"/>
</dbReference>
<gene>
    <name evidence="9" type="ORF">GCM10011349_21220</name>
</gene>
<dbReference type="PANTHER" id="PTHR47245">
    <property type="entry name" value="PEPTIDYLPROLYL ISOMERASE"/>
    <property type="match status" value="1"/>
</dbReference>
<sequence>MVTSSGDAGGPVRVFMRVVKEPLVHFLLVGVVLWVASSHYRAAHDDYRIVVTAQTIERIKADYRAEYGSDPAPGRLRNLVNAYVDGEILYREGQARGLAADDEIVRRRIIQKTAFMIEGVDTPAPPSDDVLRAWYDARAESYASQGKVSFTHVFFAAEPGTEQQSRKRALAVLDGLKPGTLRAPVRGDPFPDLSDFTDFTSADARRLFGTSAMATALFAAPVGRWAGPFRSAYGWHLVRVSSAQAGRPQPFERVRDQVREDWIEQARKDANARHLAEIRARYTVVGADI</sequence>
<evidence type="ECO:0000313" key="10">
    <source>
        <dbReference type="Proteomes" id="UP000605099"/>
    </source>
</evidence>
<evidence type="ECO:0000256" key="6">
    <source>
        <dbReference type="ARBA" id="ARBA00030642"/>
    </source>
</evidence>
<dbReference type="EMBL" id="BMLK01000008">
    <property type="protein sequence ID" value="GGN50000.1"/>
    <property type="molecule type" value="Genomic_DNA"/>
</dbReference>
<evidence type="ECO:0000256" key="1">
    <source>
        <dbReference type="ARBA" id="ARBA00000971"/>
    </source>
</evidence>
<organism evidence="9 10">
    <name type="scientific">Novosphingobium indicum</name>
    <dbReference type="NCBI Taxonomy" id="462949"/>
    <lineage>
        <taxon>Bacteria</taxon>
        <taxon>Pseudomonadati</taxon>
        <taxon>Pseudomonadota</taxon>
        <taxon>Alphaproteobacteria</taxon>
        <taxon>Sphingomonadales</taxon>
        <taxon>Sphingomonadaceae</taxon>
        <taxon>Novosphingobium</taxon>
    </lineage>
</organism>
<feature type="domain" description="PpiC" evidence="8">
    <location>
        <begin position="126"/>
        <end position="256"/>
    </location>
</feature>
<dbReference type="Gene3D" id="1.10.4030.10">
    <property type="entry name" value="Porin chaperone SurA, peptide-binding domain"/>
    <property type="match status" value="1"/>
</dbReference>
<dbReference type="EC" id="5.2.1.8" evidence="3"/>
<reference evidence="10" key="1">
    <citation type="journal article" date="2019" name="Int. J. Syst. Evol. Microbiol.">
        <title>The Global Catalogue of Microorganisms (GCM) 10K type strain sequencing project: providing services to taxonomists for standard genome sequencing and annotation.</title>
        <authorList>
            <consortium name="The Broad Institute Genomics Platform"/>
            <consortium name="The Broad Institute Genome Sequencing Center for Infectious Disease"/>
            <person name="Wu L."/>
            <person name="Ma J."/>
        </authorList>
    </citation>
    <scope>NUCLEOTIDE SEQUENCE [LARGE SCALE GENOMIC DNA]</scope>
    <source>
        <strain evidence="10">CGMCC 1.6784</strain>
    </source>
</reference>
<evidence type="ECO:0000313" key="9">
    <source>
        <dbReference type="EMBL" id="GGN50000.1"/>
    </source>
</evidence>
<evidence type="ECO:0000259" key="8">
    <source>
        <dbReference type="Pfam" id="PF13145"/>
    </source>
</evidence>
<name>A0ABQ2JLP7_9SPHN</name>
<keyword evidence="5" id="KW-0697">Rotamase</keyword>
<evidence type="ECO:0000256" key="4">
    <source>
        <dbReference type="ARBA" id="ARBA00018370"/>
    </source>
</evidence>
<dbReference type="InterPro" id="IPR000297">
    <property type="entry name" value="PPIase_PpiC"/>
</dbReference>
<evidence type="ECO:0000256" key="3">
    <source>
        <dbReference type="ARBA" id="ARBA00013194"/>
    </source>
</evidence>
<dbReference type="InterPro" id="IPR046357">
    <property type="entry name" value="PPIase_dom_sf"/>
</dbReference>
<dbReference type="InterPro" id="IPR050245">
    <property type="entry name" value="PrsA_foldase"/>
</dbReference>
<evidence type="ECO:0000256" key="2">
    <source>
        <dbReference type="ARBA" id="ARBA00007656"/>
    </source>
</evidence>
<dbReference type="Proteomes" id="UP000605099">
    <property type="component" value="Unassembled WGS sequence"/>
</dbReference>
<comment type="catalytic activity">
    <reaction evidence="1">
        <text>[protein]-peptidylproline (omega=180) = [protein]-peptidylproline (omega=0)</text>
        <dbReference type="Rhea" id="RHEA:16237"/>
        <dbReference type="Rhea" id="RHEA-COMP:10747"/>
        <dbReference type="Rhea" id="RHEA-COMP:10748"/>
        <dbReference type="ChEBI" id="CHEBI:83833"/>
        <dbReference type="ChEBI" id="CHEBI:83834"/>
        <dbReference type="EC" id="5.2.1.8"/>
    </reaction>
</comment>
<comment type="caution">
    <text evidence="9">The sequence shown here is derived from an EMBL/GenBank/DDBJ whole genome shotgun (WGS) entry which is preliminary data.</text>
</comment>